<sequence>MDHASRLAAPIVIVHVLNFRNLYGSGITESVPALCRAQADLGRSVTLAVNCARDEWRDNTFELLEVSTPKAFQKLGFCPGLHRELCSIAPRADVFHAHDLWTMSCSYAFSAAKSAGKPFVVSPRGTLSAEALKIKPVRKAIVWQLSRRQLLASADCVHVTSRSEYQDVRNRGVRVPVALLPNGIDIPQWNPDWQSKQSNKKKTLLYFGRIHPIKGLVNLIEAWSRLQARHPDWRLRICGVDDGGHRSELESLVESRDIKNVVFEGPVFGDDRFRVYTDSDLYVLPSFSENFGNTVGEALICGCPAIATTRTPWSELAEVGCGWTCRPDVDGLSEVLSEAFGCSPEKLAEMGKRGRTWIMQTFSWKMIAQKLLETYAWLQGETERPDHVIMD</sequence>
<dbReference type="EMBL" id="VWOX01000024">
    <property type="protein sequence ID" value="KAA5538902.1"/>
    <property type="molecule type" value="Genomic_DNA"/>
</dbReference>
<evidence type="ECO:0000259" key="1">
    <source>
        <dbReference type="Pfam" id="PF00534"/>
    </source>
</evidence>
<dbReference type="PANTHER" id="PTHR45947">
    <property type="entry name" value="SULFOQUINOVOSYL TRANSFERASE SQD2"/>
    <property type="match status" value="1"/>
</dbReference>
<dbReference type="InterPro" id="IPR001296">
    <property type="entry name" value="Glyco_trans_1"/>
</dbReference>
<proteinExistence type="predicted"/>
<gene>
    <name evidence="3" type="ORF">FYK55_26045</name>
</gene>
<dbReference type="Pfam" id="PF13579">
    <property type="entry name" value="Glyco_trans_4_4"/>
    <property type="match status" value="1"/>
</dbReference>
<dbReference type="GO" id="GO:0016757">
    <property type="term" value="F:glycosyltransferase activity"/>
    <property type="evidence" value="ECO:0007669"/>
    <property type="project" value="InterPro"/>
</dbReference>
<comment type="caution">
    <text evidence="3">The sequence shown here is derived from an EMBL/GenBank/DDBJ whole genome shotgun (WGS) entry which is preliminary data.</text>
</comment>
<dbReference type="InterPro" id="IPR050194">
    <property type="entry name" value="Glycosyltransferase_grp1"/>
</dbReference>
<keyword evidence="4" id="KW-1185">Reference proteome</keyword>
<dbReference type="InterPro" id="IPR028098">
    <property type="entry name" value="Glyco_trans_4-like_N"/>
</dbReference>
<protein>
    <submittedName>
        <fullName evidence="3">Glycosyltransferase</fullName>
    </submittedName>
</protein>
<keyword evidence="3" id="KW-0808">Transferase</keyword>
<evidence type="ECO:0000313" key="3">
    <source>
        <dbReference type="EMBL" id="KAA5538902.1"/>
    </source>
</evidence>
<organism evidence="3 4">
    <name type="scientific">Roseiconus nitratireducens</name>
    <dbReference type="NCBI Taxonomy" id="2605748"/>
    <lineage>
        <taxon>Bacteria</taxon>
        <taxon>Pseudomonadati</taxon>
        <taxon>Planctomycetota</taxon>
        <taxon>Planctomycetia</taxon>
        <taxon>Pirellulales</taxon>
        <taxon>Pirellulaceae</taxon>
        <taxon>Roseiconus</taxon>
    </lineage>
</organism>
<dbReference type="Proteomes" id="UP000324479">
    <property type="component" value="Unassembled WGS sequence"/>
</dbReference>
<evidence type="ECO:0000259" key="2">
    <source>
        <dbReference type="Pfam" id="PF13579"/>
    </source>
</evidence>
<accession>A0A5M6CY27</accession>
<dbReference type="Pfam" id="PF00534">
    <property type="entry name" value="Glycos_transf_1"/>
    <property type="match status" value="1"/>
</dbReference>
<dbReference type="PANTHER" id="PTHR45947:SF13">
    <property type="entry name" value="TRANSFERASE"/>
    <property type="match status" value="1"/>
</dbReference>
<dbReference type="SUPFAM" id="SSF53756">
    <property type="entry name" value="UDP-Glycosyltransferase/glycogen phosphorylase"/>
    <property type="match status" value="1"/>
</dbReference>
<reference evidence="3 4" key="1">
    <citation type="submission" date="2019-08" db="EMBL/GenBank/DDBJ databases">
        <authorList>
            <person name="Dhanesh K."/>
            <person name="Kumar G."/>
            <person name="Sasikala C."/>
            <person name="Venkata Ramana C."/>
        </authorList>
    </citation>
    <scope>NUCLEOTIDE SEQUENCE [LARGE SCALE GENOMIC DNA]</scope>
    <source>
        <strain evidence="3 4">JC645</strain>
    </source>
</reference>
<dbReference type="Gene3D" id="3.40.50.2000">
    <property type="entry name" value="Glycogen Phosphorylase B"/>
    <property type="match status" value="2"/>
</dbReference>
<name>A0A5M6CY27_9BACT</name>
<dbReference type="RefSeq" id="WP_150079575.1">
    <property type="nucleotide sequence ID" value="NZ_VWOX01000024.1"/>
</dbReference>
<evidence type="ECO:0000313" key="4">
    <source>
        <dbReference type="Proteomes" id="UP000324479"/>
    </source>
</evidence>
<dbReference type="AlphaFoldDB" id="A0A5M6CY27"/>
<feature type="domain" description="Glycosyl transferase family 1" evidence="1">
    <location>
        <begin position="193"/>
        <end position="357"/>
    </location>
</feature>
<feature type="domain" description="Glycosyltransferase subfamily 4-like N-terminal" evidence="2">
    <location>
        <begin position="26"/>
        <end position="183"/>
    </location>
</feature>